<dbReference type="Gene3D" id="3.50.50.60">
    <property type="entry name" value="FAD/NAD(P)-binding domain"/>
    <property type="match status" value="1"/>
</dbReference>
<evidence type="ECO:0000313" key="9">
    <source>
        <dbReference type="Proteomes" id="UP000642144"/>
    </source>
</evidence>
<dbReference type="EMBL" id="WWCT01000017">
    <property type="protein sequence ID" value="MYN28713.1"/>
    <property type="molecule type" value="Genomic_DNA"/>
</dbReference>
<keyword evidence="4 5" id="KW-0274">FAD</keyword>
<dbReference type="Pfam" id="PF00732">
    <property type="entry name" value="GMC_oxred_N"/>
    <property type="match status" value="1"/>
</dbReference>
<dbReference type="PROSITE" id="PS00623">
    <property type="entry name" value="GMC_OXRED_1"/>
    <property type="match status" value="1"/>
</dbReference>
<gene>
    <name evidence="8" type="ORF">GTP69_20135</name>
</gene>
<evidence type="ECO:0000256" key="4">
    <source>
        <dbReference type="ARBA" id="ARBA00022827"/>
    </source>
</evidence>
<evidence type="ECO:0000256" key="1">
    <source>
        <dbReference type="ARBA" id="ARBA00001974"/>
    </source>
</evidence>
<comment type="cofactor">
    <cofactor evidence="1">
        <name>FAD</name>
        <dbReference type="ChEBI" id="CHEBI:57692"/>
    </cofactor>
</comment>
<proteinExistence type="inferred from homology"/>
<evidence type="ECO:0000256" key="5">
    <source>
        <dbReference type="RuleBase" id="RU003968"/>
    </source>
</evidence>
<dbReference type="SUPFAM" id="SSF54373">
    <property type="entry name" value="FAD-linked reductases, C-terminal domain"/>
    <property type="match status" value="1"/>
</dbReference>
<organism evidence="8 9">
    <name type="scientific">Duganella levis</name>
    <dbReference type="NCBI Taxonomy" id="2692169"/>
    <lineage>
        <taxon>Bacteria</taxon>
        <taxon>Pseudomonadati</taxon>
        <taxon>Pseudomonadota</taxon>
        <taxon>Betaproteobacteria</taxon>
        <taxon>Burkholderiales</taxon>
        <taxon>Oxalobacteraceae</taxon>
        <taxon>Telluria group</taxon>
        <taxon>Duganella</taxon>
    </lineage>
</organism>
<keyword evidence="9" id="KW-1185">Reference proteome</keyword>
<feature type="domain" description="Glucose-methanol-choline oxidoreductase N-terminal" evidence="7">
    <location>
        <begin position="259"/>
        <end position="273"/>
    </location>
</feature>
<feature type="domain" description="Glucose-methanol-choline oxidoreductase N-terminal" evidence="6">
    <location>
        <begin position="88"/>
        <end position="111"/>
    </location>
</feature>
<dbReference type="PANTHER" id="PTHR11552">
    <property type="entry name" value="GLUCOSE-METHANOL-CHOLINE GMC OXIDOREDUCTASE"/>
    <property type="match status" value="1"/>
</dbReference>
<dbReference type="InterPro" id="IPR036188">
    <property type="entry name" value="FAD/NAD-bd_sf"/>
</dbReference>
<dbReference type="PROSITE" id="PS00624">
    <property type="entry name" value="GMC_OXRED_2"/>
    <property type="match status" value="1"/>
</dbReference>
<accession>A0ABW9W415</accession>
<comment type="caution">
    <text evidence="8">The sequence shown here is derived from an EMBL/GenBank/DDBJ whole genome shotgun (WGS) entry which is preliminary data.</text>
</comment>
<dbReference type="Proteomes" id="UP000642144">
    <property type="component" value="Unassembled WGS sequence"/>
</dbReference>
<dbReference type="Gene3D" id="3.30.560.10">
    <property type="entry name" value="Glucose Oxidase, domain 3"/>
    <property type="match status" value="1"/>
</dbReference>
<dbReference type="PIRSF" id="PIRSF000137">
    <property type="entry name" value="Alcohol_oxidase"/>
    <property type="match status" value="1"/>
</dbReference>
<dbReference type="InterPro" id="IPR000172">
    <property type="entry name" value="GMC_OxRdtase_N"/>
</dbReference>
<sequence length="535" mass="57749">MTSKAEADFSADYIVVGAGSAGAVVAARLAEQADVNVILIEAGGSGRTPLLMLTGAMSFIRDWSPYAWQYVTEPDPSRGGRADHWRRGRTLGGSSSINGMIWARGLPRDFDTWAALGASGWEWDSVRPYFMKAESAMGLPGPDRGQHGPVWVETFRSPHPLSRDLLDAFGAAGFPLVCDINQARGAAAAITQTNQRAGLRQSTETAYLRHPPRNLTILKHTRVQRLLIANGRASGVEVRRDDGAVQRIMARREVVLCAGALESPSLLLRSGIGPAAQLRDLGITPVVDAPEVGRNLQDHPDLYVEYAVSQPTYSDAGRWYRLPASGLEFLLRRTGPATSPGTHVFAYGSSSGRLDEPDLLYFTGPFGQIADGAFTGRQPLYSITPSICRPHSRGKLWLASGDPMTAPRIQPNLLGDERDLALIVNAIGLVDDIVNQPPFRNSLVGRVRPHDGLHRTDRAGLEAFARAAVATCHHSCGTCRMGSDERAVVDPHLRVRGVANLRVADASVFPQITSGNLNAPVIMVGERAADLIRRG</sequence>
<comment type="similarity">
    <text evidence="2 5">Belongs to the GMC oxidoreductase family.</text>
</comment>
<dbReference type="PANTHER" id="PTHR11552:SF147">
    <property type="entry name" value="CHOLINE DEHYDROGENASE, MITOCHONDRIAL"/>
    <property type="match status" value="1"/>
</dbReference>
<protein>
    <recommendedName>
        <fullName evidence="6 7">Glucose-methanol-choline oxidoreductase N-terminal domain-containing protein</fullName>
    </recommendedName>
</protein>
<evidence type="ECO:0000256" key="3">
    <source>
        <dbReference type="ARBA" id="ARBA00022630"/>
    </source>
</evidence>
<evidence type="ECO:0000259" key="7">
    <source>
        <dbReference type="PROSITE" id="PS00624"/>
    </source>
</evidence>
<reference evidence="8 9" key="1">
    <citation type="submission" date="2019-12" db="EMBL/GenBank/DDBJ databases">
        <title>Novel species isolated from a subtropical stream in China.</title>
        <authorList>
            <person name="Lu H."/>
        </authorList>
    </citation>
    <scope>NUCLEOTIDE SEQUENCE [LARGE SCALE GENOMIC DNA]</scope>
    <source>
        <strain evidence="8 9">CY42W</strain>
    </source>
</reference>
<name>A0ABW9W415_9BURK</name>
<dbReference type="InterPro" id="IPR012132">
    <property type="entry name" value="GMC_OxRdtase"/>
</dbReference>
<dbReference type="SUPFAM" id="SSF51905">
    <property type="entry name" value="FAD/NAD(P)-binding domain"/>
    <property type="match status" value="1"/>
</dbReference>
<evidence type="ECO:0000259" key="6">
    <source>
        <dbReference type="PROSITE" id="PS00623"/>
    </source>
</evidence>
<dbReference type="InterPro" id="IPR007867">
    <property type="entry name" value="GMC_OxRtase_C"/>
</dbReference>
<evidence type="ECO:0000313" key="8">
    <source>
        <dbReference type="EMBL" id="MYN28713.1"/>
    </source>
</evidence>
<dbReference type="RefSeq" id="WP_161056511.1">
    <property type="nucleotide sequence ID" value="NZ_WWCT01000017.1"/>
</dbReference>
<dbReference type="Pfam" id="PF05199">
    <property type="entry name" value="GMC_oxred_C"/>
    <property type="match status" value="1"/>
</dbReference>
<keyword evidence="3 5" id="KW-0285">Flavoprotein</keyword>
<evidence type="ECO:0000256" key="2">
    <source>
        <dbReference type="ARBA" id="ARBA00010790"/>
    </source>
</evidence>